<proteinExistence type="predicted"/>
<feature type="domain" description="Glycosyltransferase 2-like" evidence="1">
    <location>
        <begin position="5"/>
        <end position="75"/>
    </location>
</feature>
<sequence>MSIPIIIICFNNYKYVQNMIEQINRIQPNYKTDIIIMNNSSDDPSTLKYLKKIRLYYRVIDRDNNGPWISPDRNTDLYNELPDKFILTDPDLELNAKLPTYFIEQMVTLSDKHQIGKLGFAISIEDRDKMYPGNYMLGCSIHDWEYQYWANRINDRNYELYDAPIDTTFALINKKYWCNWSVRMAGNFTCKHLPFYIENPIMTIEEEYKYYSKSKHSTIYKVFKPYFDEKYIVIDDDESPDKYRIEKRA</sequence>
<dbReference type="CDD" id="cd00761">
    <property type="entry name" value="Glyco_tranf_GTA_type"/>
    <property type="match status" value="1"/>
</dbReference>
<dbReference type="Gene3D" id="3.90.550.10">
    <property type="entry name" value="Spore Coat Polysaccharide Biosynthesis Protein SpsA, Chain A"/>
    <property type="match status" value="1"/>
</dbReference>
<evidence type="ECO:0000259" key="1">
    <source>
        <dbReference type="Pfam" id="PF00535"/>
    </source>
</evidence>
<dbReference type="InterPro" id="IPR029044">
    <property type="entry name" value="Nucleotide-diphossugar_trans"/>
</dbReference>
<protein>
    <recommendedName>
        <fullName evidence="1">Glycosyltransferase 2-like domain-containing protein</fullName>
    </recommendedName>
</protein>
<evidence type="ECO:0000313" key="2">
    <source>
        <dbReference type="EMBL" id="QHT25406.1"/>
    </source>
</evidence>
<dbReference type="InterPro" id="IPR001173">
    <property type="entry name" value="Glyco_trans_2-like"/>
</dbReference>
<name>A0A6C0E8E9_9ZZZZ</name>
<reference evidence="2" key="1">
    <citation type="journal article" date="2020" name="Nature">
        <title>Giant virus diversity and host interactions through global metagenomics.</title>
        <authorList>
            <person name="Schulz F."/>
            <person name="Roux S."/>
            <person name="Paez-Espino D."/>
            <person name="Jungbluth S."/>
            <person name="Walsh D.A."/>
            <person name="Denef V.J."/>
            <person name="McMahon K.D."/>
            <person name="Konstantinidis K.T."/>
            <person name="Eloe-Fadrosh E.A."/>
            <person name="Kyrpides N.C."/>
            <person name="Woyke T."/>
        </authorList>
    </citation>
    <scope>NUCLEOTIDE SEQUENCE</scope>
    <source>
        <strain evidence="2">GVMAG-M-3300023179-152</strain>
    </source>
</reference>
<dbReference type="EMBL" id="MN739766">
    <property type="protein sequence ID" value="QHT25406.1"/>
    <property type="molecule type" value="Genomic_DNA"/>
</dbReference>
<accession>A0A6C0E8E9</accession>
<dbReference type="AlphaFoldDB" id="A0A6C0E8E9"/>
<dbReference type="Pfam" id="PF00535">
    <property type="entry name" value="Glycos_transf_2"/>
    <property type="match status" value="1"/>
</dbReference>
<dbReference type="SUPFAM" id="SSF53448">
    <property type="entry name" value="Nucleotide-diphospho-sugar transferases"/>
    <property type="match status" value="1"/>
</dbReference>
<organism evidence="2">
    <name type="scientific">viral metagenome</name>
    <dbReference type="NCBI Taxonomy" id="1070528"/>
    <lineage>
        <taxon>unclassified sequences</taxon>
        <taxon>metagenomes</taxon>
        <taxon>organismal metagenomes</taxon>
    </lineage>
</organism>